<evidence type="ECO:0000256" key="3">
    <source>
        <dbReference type="ARBA" id="ARBA00023015"/>
    </source>
</evidence>
<dbReference type="GO" id="GO:0016251">
    <property type="term" value="F:RNA polymerase II general transcription initiation factor activity"/>
    <property type="evidence" value="ECO:0007669"/>
    <property type="project" value="InterPro"/>
</dbReference>
<dbReference type="GO" id="GO:0000124">
    <property type="term" value="C:SAGA complex"/>
    <property type="evidence" value="ECO:0007669"/>
    <property type="project" value="InterPro"/>
</dbReference>
<dbReference type="GO" id="GO:0051123">
    <property type="term" value="P:RNA polymerase II preinitiation complex assembly"/>
    <property type="evidence" value="ECO:0007669"/>
    <property type="project" value="TreeGrafter"/>
</dbReference>
<dbReference type="GO" id="GO:0005669">
    <property type="term" value="C:transcription factor TFIID complex"/>
    <property type="evidence" value="ECO:0007669"/>
    <property type="project" value="InterPro"/>
</dbReference>
<dbReference type="EMBL" id="JBANMG010000004">
    <property type="protein sequence ID" value="KAK6954612.1"/>
    <property type="molecule type" value="Genomic_DNA"/>
</dbReference>
<dbReference type="GO" id="GO:0003713">
    <property type="term" value="F:transcription coactivator activity"/>
    <property type="evidence" value="ECO:0007669"/>
    <property type="project" value="TreeGrafter"/>
</dbReference>
<sequence length="480" mass="53032">MSSNRDARGTAQDASSKTPTQDQRLLWNQESVRDVAESVGILKLSDEGLRTLSQDVEYRVGQVIVEALRFMRLAKRTTLTVQDVSQALRVLDVEPLYGYDSSRALRYGEASLGPQALFYVEDEEVDFEKLINAPLPKIPRDTTFTKHWLAVEGVQPNSLENPTTAESRAQDLLSKGPGANPALAALSGQDNPHFKPSVKHTLSQELILYFEKIQAALMDDSPDIEVQRLREAALESVSSEPSIHQLVPYFVNFISTQVTHHLDDIFVLRQMMELTNALISNDHLFLSPYASPLCAPVLTCILGRKIGSENGVDALKEQYSLREFSATLVGQIARKYSETNKMLRPKLVRTCLKSFLNPSLPPAVWYGAVCGLGAAGGPDVVKVLLLRNLKEFETSMLLPLRQKNEQIPSAEFEALVGAIVKVIQLLAEDSFPITNGMNGFSSENEASQVKAFLGDIIGERVAALGDHKLNQAILDARDFQ</sequence>
<dbReference type="AlphaFoldDB" id="A0AAX6MR10"/>
<comment type="subcellular location">
    <subcellularLocation>
        <location evidence="1">Nucleus</location>
    </subcellularLocation>
</comment>
<dbReference type="InterPro" id="IPR011442">
    <property type="entry name" value="TAF6_C"/>
</dbReference>
<keyword evidence="5" id="KW-0539">Nucleus</keyword>
<dbReference type="InterPro" id="IPR016024">
    <property type="entry name" value="ARM-type_fold"/>
</dbReference>
<evidence type="ECO:0000256" key="5">
    <source>
        <dbReference type="ARBA" id="ARBA00023242"/>
    </source>
</evidence>
<dbReference type="InterPro" id="IPR009072">
    <property type="entry name" value="Histone-fold"/>
</dbReference>
<dbReference type="Gene3D" id="1.10.20.10">
    <property type="entry name" value="Histone, subunit A"/>
    <property type="match status" value="1"/>
</dbReference>
<dbReference type="Pfam" id="PF07571">
    <property type="entry name" value="TAF6_C"/>
    <property type="match status" value="1"/>
</dbReference>
<dbReference type="GO" id="GO:0006325">
    <property type="term" value="P:chromatin organization"/>
    <property type="evidence" value="ECO:0007669"/>
    <property type="project" value="UniProtKB-ARBA"/>
</dbReference>
<gene>
    <name evidence="10" type="ORF">Daesc_004579</name>
</gene>
<feature type="compositionally biased region" description="Polar residues" evidence="8">
    <location>
        <begin position="155"/>
        <end position="167"/>
    </location>
</feature>
<feature type="compositionally biased region" description="Polar residues" evidence="8">
    <location>
        <begin position="12"/>
        <end position="23"/>
    </location>
</feature>
<comment type="caution">
    <text evidence="10">The sequence shown here is derived from an EMBL/GenBank/DDBJ whole genome shotgun (WGS) entry which is preliminary data.</text>
</comment>
<dbReference type="Proteomes" id="UP001369815">
    <property type="component" value="Unassembled WGS sequence"/>
</dbReference>
<comment type="similarity">
    <text evidence="2">Belongs to the TAF6 family.</text>
</comment>
<dbReference type="SUPFAM" id="SSF48371">
    <property type="entry name" value="ARM repeat"/>
    <property type="match status" value="1"/>
</dbReference>
<feature type="region of interest" description="Disordered" evidence="8">
    <location>
        <begin position="155"/>
        <end position="174"/>
    </location>
</feature>
<dbReference type="InterPro" id="IPR046344">
    <property type="entry name" value="TAF6_C_sf"/>
</dbReference>
<dbReference type="SUPFAM" id="SSF47113">
    <property type="entry name" value="Histone-fold"/>
    <property type="match status" value="1"/>
</dbReference>
<dbReference type="CDD" id="cd22931">
    <property type="entry name" value="HFD_TAF6"/>
    <property type="match status" value="1"/>
</dbReference>
<reference evidence="10 11" key="1">
    <citation type="journal article" date="2024" name="Front Chem Biol">
        <title>Unveiling the potential of Daldinia eschscholtzii MFLUCC 19-0629 through bioactivity and bioinformatics studies for enhanced sustainable agriculture production.</title>
        <authorList>
            <person name="Brooks S."/>
            <person name="Weaver J.A."/>
            <person name="Klomchit A."/>
            <person name="Alharthi S.A."/>
            <person name="Onlamun T."/>
            <person name="Nurani R."/>
            <person name="Vong T.K."/>
            <person name="Alberti F."/>
            <person name="Greco C."/>
        </authorList>
    </citation>
    <scope>NUCLEOTIDE SEQUENCE [LARGE SCALE GENOMIC DNA]</scope>
    <source>
        <strain evidence="10">MFLUCC 19-0629</strain>
    </source>
</reference>
<evidence type="ECO:0000313" key="10">
    <source>
        <dbReference type="EMBL" id="KAK6954612.1"/>
    </source>
</evidence>
<evidence type="ECO:0000256" key="7">
    <source>
        <dbReference type="ARBA" id="ARBA00093655"/>
    </source>
</evidence>
<dbReference type="SMART" id="SM00803">
    <property type="entry name" value="TAF"/>
    <property type="match status" value="1"/>
</dbReference>
<keyword evidence="4" id="KW-0804">Transcription</keyword>
<feature type="domain" description="TATA box binding protein associated factor (TAF) histone-like fold" evidence="9">
    <location>
        <begin position="26"/>
        <end position="89"/>
    </location>
</feature>
<dbReference type="FunFam" id="1.10.20.10:FF:000033">
    <property type="entry name" value="Transcription initiation factor TFIID complex subunit"/>
    <property type="match status" value="1"/>
</dbReference>
<dbReference type="PANTHER" id="PTHR10221">
    <property type="entry name" value="TRANSCRIPTION INITIATION FACTOR TFIID SUBUNIT 6"/>
    <property type="match status" value="1"/>
</dbReference>
<dbReference type="InterPro" id="IPR037796">
    <property type="entry name" value="TAF6"/>
</dbReference>
<name>A0AAX6MR10_9PEZI</name>
<feature type="region of interest" description="Disordered" evidence="8">
    <location>
        <begin position="1"/>
        <end position="23"/>
    </location>
</feature>
<dbReference type="PANTHER" id="PTHR10221:SF9">
    <property type="entry name" value="TRANSCRIPTION INITIATION FACTOR TFIID SUBUNIT 6"/>
    <property type="match status" value="1"/>
</dbReference>
<evidence type="ECO:0000259" key="9">
    <source>
        <dbReference type="SMART" id="SM00803"/>
    </source>
</evidence>
<evidence type="ECO:0000256" key="1">
    <source>
        <dbReference type="ARBA" id="ARBA00004123"/>
    </source>
</evidence>
<keyword evidence="11" id="KW-1185">Reference proteome</keyword>
<dbReference type="CDD" id="cd08050">
    <property type="entry name" value="TAF6C"/>
    <property type="match status" value="1"/>
</dbReference>
<proteinExistence type="inferred from homology"/>
<dbReference type="Gene3D" id="1.25.40.770">
    <property type="entry name" value="TAF6, C-terminal HEAT repeat domain"/>
    <property type="match status" value="1"/>
</dbReference>
<evidence type="ECO:0000256" key="2">
    <source>
        <dbReference type="ARBA" id="ARBA00007688"/>
    </source>
</evidence>
<dbReference type="GO" id="GO:0046695">
    <property type="term" value="C:SLIK (SAGA-like) complex"/>
    <property type="evidence" value="ECO:0007669"/>
    <property type="project" value="InterPro"/>
</dbReference>
<evidence type="ECO:0000256" key="6">
    <source>
        <dbReference type="ARBA" id="ARBA00076308"/>
    </source>
</evidence>
<evidence type="ECO:0000256" key="4">
    <source>
        <dbReference type="ARBA" id="ARBA00023163"/>
    </source>
</evidence>
<dbReference type="InterPro" id="IPR004823">
    <property type="entry name" value="TAF_TATA-bd_Histone-like_dom"/>
</dbReference>
<dbReference type="GO" id="GO:0046982">
    <property type="term" value="F:protein heterodimerization activity"/>
    <property type="evidence" value="ECO:0007669"/>
    <property type="project" value="InterPro"/>
</dbReference>
<evidence type="ECO:0000256" key="8">
    <source>
        <dbReference type="SAM" id="MobiDB-lite"/>
    </source>
</evidence>
<evidence type="ECO:0000313" key="11">
    <source>
        <dbReference type="Proteomes" id="UP001369815"/>
    </source>
</evidence>
<organism evidence="10 11">
    <name type="scientific">Daldinia eschscholtzii</name>
    <dbReference type="NCBI Taxonomy" id="292717"/>
    <lineage>
        <taxon>Eukaryota</taxon>
        <taxon>Fungi</taxon>
        <taxon>Dikarya</taxon>
        <taxon>Ascomycota</taxon>
        <taxon>Pezizomycotina</taxon>
        <taxon>Sordariomycetes</taxon>
        <taxon>Xylariomycetidae</taxon>
        <taxon>Xylariales</taxon>
        <taxon>Hypoxylaceae</taxon>
        <taxon>Daldinia</taxon>
    </lineage>
</organism>
<dbReference type="Pfam" id="PF02969">
    <property type="entry name" value="TAF"/>
    <property type="match status" value="1"/>
</dbReference>
<accession>A0AAX6MR10</accession>
<keyword evidence="3" id="KW-0805">Transcription regulation</keyword>
<protein>
    <recommendedName>
        <fullName evidence="6">TBP-associated factor 6</fullName>
    </recommendedName>
    <alternativeName>
        <fullName evidence="7">Transcription initiation factor TFIID subunit 6</fullName>
    </alternativeName>
</protein>